<dbReference type="InterPro" id="IPR052583">
    <property type="entry name" value="ATP-helicase/E3_Ub-Ligase"/>
</dbReference>
<feature type="region of interest" description="Disordered" evidence="5">
    <location>
        <begin position="669"/>
        <end position="699"/>
    </location>
</feature>
<accession>A0A430Q2J6</accession>
<dbReference type="GO" id="GO:0005634">
    <property type="term" value="C:nucleus"/>
    <property type="evidence" value="ECO:0007669"/>
    <property type="project" value="TreeGrafter"/>
</dbReference>
<keyword evidence="1 4" id="KW-0479">Metal-binding</keyword>
<feature type="domain" description="Helicase C-terminal" evidence="7">
    <location>
        <begin position="1025"/>
        <end position="1177"/>
    </location>
</feature>
<keyword evidence="2" id="KW-0378">Hydrolase</keyword>
<evidence type="ECO:0000256" key="1">
    <source>
        <dbReference type="ARBA" id="ARBA00022771"/>
    </source>
</evidence>
<evidence type="ECO:0000313" key="9">
    <source>
        <dbReference type="Proteomes" id="UP000290809"/>
    </source>
</evidence>
<dbReference type="GO" id="GO:0005524">
    <property type="term" value="F:ATP binding"/>
    <property type="evidence" value="ECO:0007669"/>
    <property type="project" value="InterPro"/>
</dbReference>
<evidence type="ECO:0000256" key="3">
    <source>
        <dbReference type="ARBA" id="ARBA00022833"/>
    </source>
</evidence>
<keyword evidence="9" id="KW-1185">Reference proteome</keyword>
<dbReference type="PANTHER" id="PTHR45865">
    <property type="entry name" value="E3 UBIQUITIN-PROTEIN LIGASE SHPRH FAMILY MEMBER"/>
    <property type="match status" value="1"/>
</dbReference>
<dbReference type="PROSITE" id="PS50089">
    <property type="entry name" value="ZF_RING_2"/>
    <property type="match status" value="1"/>
</dbReference>
<feature type="compositionally biased region" description="Basic and acidic residues" evidence="5">
    <location>
        <begin position="681"/>
        <end position="691"/>
    </location>
</feature>
<evidence type="ECO:0000256" key="5">
    <source>
        <dbReference type="SAM" id="MobiDB-lite"/>
    </source>
</evidence>
<reference evidence="8 9" key="1">
    <citation type="journal article" date="2019" name="PLoS Pathog.">
        <title>Genome sequence of the bovine parasite Schistosoma bovis Tanzania.</title>
        <authorList>
            <person name="Oey H."/>
            <person name="Zakrzewski M."/>
            <person name="Gobert G."/>
            <person name="Gravermann K."/>
            <person name="Stoye J."/>
            <person name="Jones M."/>
            <person name="Mcmanus D."/>
            <person name="Krause L."/>
        </authorList>
    </citation>
    <scope>NUCLEOTIDE SEQUENCE [LARGE SCALE GENOMIC DNA]</scope>
    <source>
        <strain evidence="8 9">TAN1997</strain>
    </source>
</reference>
<evidence type="ECO:0000256" key="2">
    <source>
        <dbReference type="ARBA" id="ARBA00022801"/>
    </source>
</evidence>
<proteinExistence type="predicted"/>
<dbReference type="Proteomes" id="UP000290809">
    <property type="component" value="Unassembled WGS sequence"/>
</dbReference>
<dbReference type="Pfam" id="PF00176">
    <property type="entry name" value="SNF2-rel_dom"/>
    <property type="match status" value="1"/>
</dbReference>
<evidence type="ECO:0000259" key="7">
    <source>
        <dbReference type="PROSITE" id="PS51194"/>
    </source>
</evidence>
<dbReference type="InterPro" id="IPR000330">
    <property type="entry name" value="SNF2_N"/>
</dbReference>
<dbReference type="InterPro" id="IPR013083">
    <property type="entry name" value="Znf_RING/FYVE/PHD"/>
</dbReference>
<sequence>MLTDTLTQLSGGTNGLNSRAKRFTKYLPVIEYPRTGGILADEMGLGKTLEVISLILTHPLNDWEEIGGQLRTLEDKPLKIKCLPFAKNGSDVVFEKRCDSHILCTCGGVEETEKFDTRIYSKATLIISPDHIWQQWKEELQTHVIPDALQVLIYAGMEAPVTSVEFGIRGSVKEQGNNNPFAPRIHVPTKVLSENKVSEETILPGFVQPPQLACADIVLTSYSVVQRELDWAEICLDEAQMVERVTSRTARMLSQVTAVNRWCVTGTPAEKSIDDLFGLFAYLRLTPYSFSHYWNSLLYQPFLAACSTSSGKNHYDSNDNVKPVVFDKSLIASTDLSKILTKLLWRNTKALVGDQLAIPPLTEEIHWITFTPVERYIHDRVLAQSAGALERLVQNMSISPDQSLCSLPTAAHWRLVYLITRLRQACTHPSLVVATCGSHKGNRSDGNQTGRVNGLTTSQIIPNMVRVGLNDDEQYSDNGEDYSRKMNNASTLTDARAHRNLGTGNYYVANMHSQLLAKVRENLDPIVEELDNELRDPTKQGSNENLTDRMATVDAGGWLSWLTEAIDFLIVSGLGHSLIDMLVASFQSRPNMNRSGFRTSLLYAGSAITFKAMLLTELGEVFTTREQMRIAMQPMDDTWNSFMAGREVDRRILQPFYACCARAFDTDEENKRKGEKRKTKSKTDDKTKKSNTDNTPNRRTTKKTRCAYCIALRALCNYQRALNHERAKTIPNRPSIFEFDVDNNSETLEKLSTASASVEESGTGLILNNPLVMSLSIVCQQISRILSSTPANELPFSKILYQTKAKRLEQLIRLMGKEILLTSRTQSLTMEWWNIHDDTEQFVVRLQATCPTDLAFIHEDEVDAQLHSYIVEADVIWPKLQSRLGHFNFLRNAHLTAVTGFSTSTEVDNANGEQSKSRPLECPTCLQLHSPCNPTFVLLPGCWHTLCVTCHDRIASLSQVSQRRCPICRTPFQATETLGLNARRRRPLTLIHYSGSKVNQENSVKSEETEEDLNIVGDHSTKVRAVIQRLKVIKREDPDAKAIVFSSWLSVLVTLAGALDQNGLAYTTLFHARDACCPGRLAGFQCFGSTTWILLMPVQLGANGLNLTSANHVLFVDPVLSHAREAQAVARIHRIGQTRPGVVHRFLVKDSIEAALHASHSRNTDVGPYNLDTECMIGASIRRTSSTSLGVAGPSEDRAQLMSMTIKQLTELLHFECNAGMLTDELKLPSFSLL</sequence>
<gene>
    <name evidence="8" type="ORF">DC041_0000662</name>
</gene>
<dbReference type="CDD" id="cd18793">
    <property type="entry name" value="SF2_C_SNF"/>
    <property type="match status" value="1"/>
</dbReference>
<dbReference type="InterPro" id="IPR027417">
    <property type="entry name" value="P-loop_NTPase"/>
</dbReference>
<dbReference type="SUPFAM" id="SSF57850">
    <property type="entry name" value="RING/U-box"/>
    <property type="match status" value="1"/>
</dbReference>
<protein>
    <submittedName>
        <fullName evidence="8">E3 ubiquitin-protein ligase SHPRH</fullName>
    </submittedName>
</protein>
<dbReference type="Gene3D" id="3.30.40.10">
    <property type="entry name" value="Zinc/RING finger domain, C3HC4 (zinc finger)"/>
    <property type="match status" value="1"/>
</dbReference>
<evidence type="ECO:0000256" key="4">
    <source>
        <dbReference type="PROSITE-ProRule" id="PRU00175"/>
    </source>
</evidence>
<dbReference type="SUPFAM" id="SSF52540">
    <property type="entry name" value="P-loop containing nucleoside triphosphate hydrolases"/>
    <property type="match status" value="2"/>
</dbReference>
<dbReference type="EMBL" id="QMKO01003102">
    <property type="protein sequence ID" value="RTG81878.1"/>
    <property type="molecule type" value="Genomic_DNA"/>
</dbReference>
<dbReference type="GO" id="GO:0008270">
    <property type="term" value="F:zinc ion binding"/>
    <property type="evidence" value="ECO:0007669"/>
    <property type="project" value="UniProtKB-KW"/>
</dbReference>
<dbReference type="AlphaFoldDB" id="A0A430Q2J6"/>
<dbReference type="STRING" id="6184.A0A430Q2J6"/>
<dbReference type="GO" id="GO:0016787">
    <property type="term" value="F:hydrolase activity"/>
    <property type="evidence" value="ECO:0007669"/>
    <property type="project" value="UniProtKB-KW"/>
</dbReference>
<dbReference type="InterPro" id="IPR001841">
    <property type="entry name" value="Znf_RING"/>
</dbReference>
<dbReference type="PROSITE" id="PS51194">
    <property type="entry name" value="HELICASE_CTER"/>
    <property type="match status" value="1"/>
</dbReference>
<organism evidence="8 9">
    <name type="scientific">Schistosoma bovis</name>
    <name type="common">Blood fluke</name>
    <dbReference type="NCBI Taxonomy" id="6184"/>
    <lineage>
        <taxon>Eukaryota</taxon>
        <taxon>Metazoa</taxon>
        <taxon>Spiralia</taxon>
        <taxon>Lophotrochozoa</taxon>
        <taxon>Platyhelminthes</taxon>
        <taxon>Trematoda</taxon>
        <taxon>Digenea</taxon>
        <taxon>Strigeidida</taxon>
        <taxon>Schistosomatoidea</taxon>
        <taxon>Schistosomatidae</taxon>
        <taxon>Schistosoma</taxon>
    </lineage>
</organism>
<dbReference type="GO" id="GO:0000209">
    <property type="term" value="P:protein polyubiquitination"/>
    <property type="evidence" value="ECO:0007669"/>
    <property type="project" value="TreeGrafter"/>
</dbReference>
<feature type="domain" description="RING-type" evidence="6">
    <location>
        <begin position="922"/>
        <end position="969"/>
    </location>
</feature>
<comment type="caution">
    <text evidence="8">The sequence shown here is derived from an EMBL/GenBank/DDBJ whole genome shotgun (WGS) entry which is preliminary data.</text>
</comment>
<dbReference type="Pfam" id="PF00271">
    <property type="entry name" value="Helicase_C"/>
    <property type="match status" value="1"/>
</dbReference>
<evidence type="ECO:0000313" key="8">
    <source>
        <dbReference type="EMBL" id="RTG81878.1"/>
    </source>
</evidence>
<dbReference type="Gene3D" id="3.40.50.300">
    <property type="entry name" value="P-loop containing nucleotide triphosphate hydrolases"/>
    <property type="match status" value="1"/>
</dbReference>
<dbReference type="Gene3D" id="3.40.50.10810">
    <property type="entry name" value="Tandem AAA-ATPase domain"/>
    <property type="match status" value="2"/>
</dbReference>
<dbReference type="GO" id="GO:0061630">
    <property type="term" value="F:ubiquitin protein ligase activity"/>
    <property type="evidence" value="ECO:0007669"/>
    <property type="project" value="TreeGrafter"/>
</dbReference>
<name>A0A430Q2J6_SCHBO</name>
<evidence type="ECO:0000259" key="6">
    <source>
        <dbReference type="PROSITE" id="PS50089"/>
    </source>
</evidence>
<keyword evidence="3" id="KW-0862">Zinc</keyword>
<dbReference type="InterPro" id="IPR001650">
    <property type="entry name" value="Helicase_C-like"/>
</dbReference>
<keyword evidence="1 4" id="KW-0863">Zinc-finger</keyword>
<dbReference type="InterPro" id="IPR049730">
    <property type="entry name" value="SNF2/RAD54-like_C"/>
</dbReference>
<dbReference type="InterPro" id="IPR038718">
    <property type="entry name" value="SNF2-like_sf"/>
</dbReference>
<dbReference type="GO" id="GO:0006974">
    <property type="term" value="P:DNA damage response"/>
    <property type="evidence" value="ECO:0007669"/>
    <property type="project" value="TreeGrafter"/>
</dbReference>
<dbReference type="PANTHER" id="PTHR45865:SF1">
    <property type="entry name" value="E3 UBIQUITIN-PROTEIN LIGASE SHPRH"/>
    <property type="match status" value="1"/>
</dbReference>